<dbReference type="EMBL" id="SODV01000001">
    <property type="protein sequence ID" value="TDX00217.1"/>
    <property type="molecule type" value="Genomic_DNA"/>
</dbReference>
<evidence type="ECO:0000313" key="2">
    <source>
        <dbReference type="EMBL" id="TDX00217.1"/>
    </source>
</evidence>
<dbReference type="AlphaFoldDB" id="A0A4R8DS72"/>
<sequence length="96" mass="11359">MSETQEHIERLRQKIGLLLRQWQTLRKDNERLQKENTLLRQQELAYQETIARLDHQVEALKVSGTDVLSETDKKGLEKKINGYIREIDRCIALLTE</sequence>
<dbReference type="OrthoDB" id="1467932at2"/>
<feature type="coiled-coil region" evidence="1">
    <location>
        <begin position="1"/>
        <end position="49"/>
    </location>
</feature>
<dbReference type="Proteomes" id="UP000294498">
    <property type="component" value="Unassembled WGS sequence"/>
</dbReference>
<dbReference type="RefSeq" id="WP_133991586.1">
    <property type="nucleotide sequence ID" value="NZ_SODV01000001.1"/>
</dbReference>
<comment type="caution">
    <text evidence="2">The sequence shown here is derived from an EMBL/GenBank/DDBJ whole genome shotgun (WGS) entry which is preliminary data.</text>
</comment>
<evidence type="ECO:0000313" key="3">
    <source>
        <dbReference type="Proteomes" id="UP000294498"/>
    </source>
</evidence>
<keyword evidence="1" id="KW-0175">Coiled coil</keyword>
<keyword evidence="3" id="KW-1185">Reference proteome</keyword>
<gene>
    <name evidence="2" type="ORF">EDB95_1236</name>
</gene>
<evidence type="ECO:0008006" key="4">
    <source>
        <dbReference type="Google" id="ProtNLM"/>
    </source>
</evidence>
<protein>
    <recommendedName>
        <fullName evidence="4">Cell division protein ZapB</fullName>
    </recommendedName>
</protein>
<evidence type="ECO:0000256" key="1">
    <source>
        <dbReference type="SAM" id="Coils"/>
    </source>
</evidence>
<reference evidence="2 3" key="1">
    <citation type="submission" date="2019-03" db="EMBL/GenBank/DDBJ databases">
        <title>Genomic Encyclopedia of Type Strains, Phase IV (KMG-IV): sequencing the most valuable type-strain genomes for metagenomic binning, comparative biology and taxonomic classification.</title>
        <authorList>
            <person name="Goeker M."/>
        </authorList>
    </citation>
    <scope>NUCLEOTIDE SEQUENCE [LARGE SCALE GENOMIC DNA]</scope>
    <source>
        <strain evidence="2 3">DSM 100059</strain>
    </source>
</reference>
<proteinExistence type="predicted"/>
<organism evidence="2 3">
    <name type="scientific">Dinghuibacter silviterrae</name>
    <dbReference type="NCBI Taxonomy" id="1539049"/>
    <lineage>
        <taxon>Bacteria</taxon>
        <taxon>Pseudomonadati</taxon>
        <taxon>Bacteroidota</taxon>
        <taxon>Chitinophagia</taxon>
        <taxon>Chitinophagales</taxon>
        <taxon>Chitinophagaceae</taxon>
        <taxon>Dinghuibacter</taxon>
    </lineage>
</organism>
<accession>A0A4R8DS72</accession>
<name>A0A4R8DS72_9BACT</name>